<name>H5SMB5_9BACT</name>
<reference evidence="1" key="1">
    <citation type="journal article" date="2005" name="Environ. Microbiol.">
        <title>Genetic and functional properties of uncultivated thermophilic crenarchaeotes from a subsurface gold mine as revealed by analysis of genome fragments.</title>
        <authorList>
            <person name="Nunoura T."/>
            <person name="Hirayama H."/>
            <person name="Takami H."/>
            <person name="Oida H."/>
            <person name="Nishi S."/>
            <person name="Shimamura S."/>
            <person name="Suzuki Y."/>
            <person name="Inagaki F."/>
            <person name="Takai K."/>
            <person name="Nealson K.H."/>
            <person name="Horikoshi K."/>
        </authorList>
    </citation>
    <scope>NUCLEOTIDE SEQUENCE</scope>
</reference>
<accession>H5SMB5</accession>
<evidence type="ECO:0000313" key="1">
    <source>
        <dbReference type="EMBL" id="BAL57301.1"/>
    </source>
</evidence>
<organism evidence="1">
    <name type="scientific">uncultured Bacteroidota bacterium</name>
    <dbReference type="NCBI Taxonomy" id="152509"/>
    <lineage>
        <taxon>Bacteria</taxon>
        <taxon>Pseudomonadati</taxon>
        <taxon>Bacteroidota</taxon>
        <taxon>environmental samples</taxon>
    </lineage>
</organism>
<evidence type="ECO:0008006" key="2">
    <source>
        <dbReference type="Google" id="ProtNLM"/>
    </source>
</evidence>
<protein>
    <recommendedName>
        <fullName evidence="2">Secretion system C-terminal sorting domain-containing protein</fullName>
    </recommendedName>
</protein>
<gene>
    <name evidence="1" type="ORF">HGMM_F50B04C27</name>
</gene>
<dbReference type="EMBL" id="AP011772">
    <property type="protein sequence ID" value="BAL57301.1"/>
    <property type="molecule type" value="Genomic_DNA"/>
</dbReference>
<reference evidence="1" key="2">
    <citation type="journal article" date="2012" name="PLoS ONE">
        <title>A Deeply Branching Thermophilic Bacterium with an Ancient Acetyl-CoA Pathway Dominates a Subsurface Ecosystem.</title>
        <authorList>
            <person name="Takami H."/>
            <person name="Noguchi H."/>
            <person name="Takaki Y."/>
            <person name="Uchiyama I."/>
            <person name="Toyoda A."/>
            <person name="Nishi S."/>
            <person name="Chee G.-J."/>
            <person name="Arai W."/>
            <person name="Nunoura T."/>
            <person name="Itoh T."/>
            <person name="Hattori M."/>
            <person name="Takai K."/>
        </authorList>
    </citation>
    <scope>NUCLEOTIDE SEQUENCE</scope>
</reference>
<dbReference type="AlphaFoldDB" id="H5SMB5"/>
<sequence>MGNWVGSVYALDVWRSLVPLSPVLTGVKARRIAVKDTLLLVTREEAPFFTAYRIRYDAGQGLFQLDSLWSPTDPTLRNTPDALHVWGDTAYLAITYNPTSFAHDSLVIAVNLRTRQVVGSWQVYPNPAEIVRIGNALYVACYGDFSGNLRISRVVPSSSTVTTWDAGYPSYGGFATDTSGAKDTVLFWDGDTLRAFDVVAGQTAPGAYLGIASSGAPFTPYAVLWAGDHLHLSFTNFSDTSLIVIRDPDLWPYPPYLDTVFVSMGVGGIGYPSLRRFLCVEADTSRTTTALQTDRAEWHIGPLPARDWIFWDLPTPAVELSLWDAQGRQIKTLSPQEKRGYVGDLPAGVYLFHARLADGRFLTKRLLKE</sequence>
<proteinExistence type="predicted"/>